<evidence type="ECO:0000313" key="1">
    <source>
        <dbReference type="EMBL" id="MBT1157284.1"/>
    </source>
</evidence>
<dbReference type="RefSeq" id="WP_214391209.1">
    <property type="nucleotide sequence ID" value="NZ_JAFLWW010000004.1"/>
</dbReference>
<sequence length="221" mass="23537">MPWSNIAAAQSRAAVLGGYALALALAGAEISILALAVHPKVGPDYRAYYIDRTTTCLNRDAVGSYTIGETISFKREGHKQANNIKVCGWSGPAGDGTHSLGETSRLRVNVTRPSLGGLKATLEMSAVLRPPQTEQRVVVLVNGILAHKMVLSGKEPQQVSFVIPQAALAGAKTLEIAFDYLDGIPPTRSASNIYKRAIKLVSFRLNETGEKLSPTDLISGP</sequence>
<comment type="caution">
    <text evidence="1">The sequence shown here is derived from an EMBL/GenBank/DDBJ whole genome shotgun (WGS) entry which is preliminary data.</text>
</comment>
<evidence type="ECO:0000313" key="2">
    <source>
        <dbReference type="Proteomes" id="UP001138921"/>
    </source>
</evidence>
<accession>A0A9X1ACC9</accession>
<keyword evidence="2" id="KW-1185">Reference proteome</keyword>
<gene>
    <name evidence="1" type="ORF">J1C56_16960</name>
</gene>
<reference evidence="1" key="1">
    <citation type="journal article" date="2021" name="Microorganisms">
        <title>Phylogenomic Reconstruction and Metabolic Potential of the Genus Aminobacter.</title>
        <authorList>
            <person name="Artuso I."/>
            <person name="Turrini P."/>
            <person name="Pirolo M."/>
            <person name="Lugli G.A."/>
            <person name="Ventura M."/>
            <person name="Visca P."/>
        </authorList>
    </citation>
    <scope>NUCLEOTIDE SEQUENCE</scope>
    <source>
        <strain evidence="1">LMG 26462</strain>
    </source>
</reference>
<protein>
    <submittedName>
        <fullName evidence="1">Uncharacterized protein</fullName>
    </submittedName>
</protein>
<dbReference type="Proteomes" id="UP001138921">
    <property type="component" value="Unassembled WGS sequence"/>
</dbReference>
<dbReference type="EMBL" id="JAFLWW010000004">
    <property type="protein sequence ID" value="MBT1157284.1"/>
    <property type="molecule type" value="Genomic_DNA"/>
</dbReference>
<proteinExistence type="predicted"/>
<reference evidence="1" key="2">
    <citation type="submission" date="2021-03" db="EMBL/GenBank/DDBJ databases">
        <authorList>
            <person name="Artuso I."/>
            <person name="Turrini P."/>
            <person name="Pirolo M."/>
            <person name="Lugli G.A."/>
            <person name="Ventura M."/>
            <person name="Visca P."/>
        </authorList>
    </citation>
    <scope>NUCLEOTIDE SEQUENCE</scope>
    <source>
        <strain evidence="1">LMG 26462</strain>
    </source>
</reference>
<name>A0A9X1ACC9_9HYPH</name>
<organism evidence="1 2">
    <name type="scientific">Aminobacter anthyllidis</name>
    <dbReference type="NCBI Taxonomy" id="1035067"/>
    <lineage>
        <taxon>Bacteria</taxon>
        <taxon>Pseudomonadati</taxon>
        <taxon>Pseudomonadota</taxon>
        <taxon>Alphaproteobacteria</taxon>
        <taxon>Hyphomicrobiales</taxon>
        <taxon>Phyllobacteriaceae</taxon>
        <taxon>Aminobacter</taxon>
    </lineage>
</organism>
<dbReference type="AlphaFoldDB" id="A0A9X1ACC9"/>